<keyword evidence="2" id="KW-0732">Signal</keyword>
<organism evidence="3 4">
    <name type="scientific">Rhodanobacter denitrificans</name>
    <dbReference type="NCBI Taxonomy" id="666685"/>
    <lineage>
        <taxon>Bacteria</taxon>
        <taxon>Pseudomonadati</taxon>
        <taxon>Pseudomonadota</taxon>
        <taxon>Gammaproteobacteria</taxon>
        <taxon>Lysobacterales</taxon>
        <taxon>Rhodanobacteraceae</taxon>
        <taxon>Rhodanobacter</taxon>
    </lineage>
</organism>
<name>M4NG94_9GAMM</name>
<feature type="chain" id="PRO_5004056350" description="Conjugal transfer protein TraF" evidence="2">
    <location>
        <begin position="22"/>
        <end position="323"/>
    </location>
</feature>
<dbReference type="HOGENOM" id="CLU_068456_1_0_6"/>
<sequence precursor="true">MRYQYLLIAAILALTPIAAPAQSHSPAPEGWLWYREQPVQKPAEPQAPKPAATAAAPSGPAMWSTAWIRDTLPRLMDQAVEKPTPENVRAYLALQKVSVNRAQAYAQMAMMVTQGNAGLDENARFPSASAAAQEAVSRAQGGLIGGIQTLAKSAGLFFFFRSDCPYCHRDLSVLRTLELVTGMHVTAVSLDGQGIDDQLFPNFLIDNGQGARLGVRATPAFFLVRPPNLDDVVEIGQGYLSLDELETRIVEQAYYRHWLGAEDFQRSRIAAPLQAQSGNASAPPGLDGDDIAVIQAAVATLPPDHRTAEERAASTSAGQPSAQ</sequence>
<dbReference type="SUPFAM" id="SSF52833">
    <property type="entry name" value="Thioredoxin-like"/>
    <property type="match status" value="1"/>
</dbReference>
<dbReference type="GeneID" id="72428713"/>
<feature type="compositionally biased region" description="Basic and acidic residues" evidence="1">
    <location>
        <begin position="303"/>
        <end position="312"/>
    </location>
</feature>
<dbReference type="CDD" id="cd01659">
    <property type="entry name" value="TRX_superfamily"/>
    <property type="match status" value="1"/>
</dbReference>
<evidence type="ECO:0000313" key="4">
    <source>
        <dbReference type="Proteomes" id="UP000011859"/>
    </source>
</evidence>
<gene>
    <name evidence="3" type="ORF">R2APBS1_1979</name>
</gene>
<dbReference type="STRING" id="666685.R2APBS1_1979"/>
<dbReference type="EMBL" id="CP003470">
    <property type="protein sequence ID" value="AGG89102.1"/>
    <property type="molecule type" value="Genomic_DNA"/>
</dbReference>
<dbReference type="RefSeq" id="WP_015447827.1">
    <property type="nucleotide sequence ID" value="NC_020541.1"/>
</dbReference>
<dbReference type="eggNOG" id="COG0526">
    <property type="taxonomic scope" value="Bacteria"/>
</dbReference>
<evidence type="ECO:0000313" key="3">
    <source>
        <dbReference type="EMBL" id="AGG89102.1"/>
    </source>
</evidence>
<accession>M4NG94</accession>
<dbReference type="Pfam" id="PF13728">
    <property type="entry name" value="TraF"/>
    <property type="match status" value="1"/>
</dbReference>
<dbReference type="AlphaFoldDB" id="M4NG94"/>
<feature type="compositionally biased region" description="Polar residues" evidence="1">
    <location>
        <begin position="313"/>
        <end position="323"/>
    </location>
</feature>
<dbReference type="Proteomes" id="UP000011859">
    <property type="component" value="Chromosome"/>
</dbReference>
<feature type="signal peptide" evidence="2">
    <location>
        <begin position="1"/>
        <end position="21"/>
    </location>
</feature>
<evidence type="ECO:0000256" key="1">
    <source>
        <dbReference type="SAM" id="MobiDB-lite"/>
    </source>
</evidence>
<dbReference type="OrthoDB" id="5559625at2"/>
<feature type="region of interest" description="Disordered" evidence="1">
    <location>
        <begin position="302"/>
        <end position="323"/>
    </location>
</feature>
<dbReference type="KEGG" id="rhd:R2APBS1_1979"/>
<evidence type="ECO:0008006" key="5">
    <source>
        <dbReference type="Google" id="ProtNLM"/>
    </source>
</evidence>
<evidence type="ECO:0000256" key="2">
    <source>
        <dbReference type="SAM" id="SignalP"/>
    </source>
</evidence>
<reference evidence="3 4" key="1">
    <citation type="submission" date="2012-04" db="EMBL/GenBank/DDBJ databases">
        <title>Complete genome of Rhodanobacter sp. 2APBS1.</title>
        <authorList>
            <consortium name="US DOE Joint Genome Institute"/>
            <person name="Huntemann M."/>
            <person name="Wei C.-L."/>
            <person name="Han J."/>
            <person name="Detter J.C."/>
            <person name="Han C."/>
            <person name="Tapia R."/>
            <person name="Munk A.C.C."/>
            <person name="Chen A."/>
            <person name="Krypides N."/>
            <person name="Mavromatis K."/>
            <person name="Markowitz V."/>
            <person name="Szeto E."/>
            <person name="Ivanova N."/>
            <person name="Mikhailova N."/>
            <person name="Ovchinnikova G."/>
            <person name="Pagani I."/>
            <person name="Pati A."/>
            <person name="Goodwin L."/>
            <person name="Peters L."/>
            <person name="Pitluck S."/>
            <person name="Woyke T."/>
            <person name="Prakash O."/>
            <person name="Elkins J."/>
            <person name="Brown S."/>
            <person name="Palumbo A."/>
            <person name="Hemme C."/>
            <person name="Zhou J."/>
            <person name="Watson D."/>
            <person name="Jardine P."/>
            <person name="Kostka J."/>
            <person name="Green S."/>
        </authorList>
    </citation>
    <scope>NUCLEOTIDE SEQUENCE [LARGE SCALE GENOMIC DNA]</scope>
    <source>
        <strain evidence="3 4">2APBS1</strain>
    </source>
</reference>
<keyword evidence="4" id="KW-1185">Reference proteome</keyword>
<proteinExistence type="predicted"/>
<protein>
    <recommendedName>
        <fullName evidence="5">Conjugal transfer protein TraF</fullName>
    </recommendedName>
</protein>
<dbReference type="InterPro" id="IPR039555">
    <property type="entry name" value="TraF/TrbB"/>
</dbReference>
<dbReference type="InterPro" id="IPR036249">
    <property type="entry name" value="Thioredoxin-like_sf"/>
</dbReference>